<evidence type="ECO:0008006" key="4">
    <source>
        <dbReference type="Google" id="ProtNLM"/>
    </source>
</evidence>
<evidence type="ECO:0000256" key="1">
    <source>
        <dbReference type="SAM" id="MobiDB-lite"/>
    </source>
</evidence>
<feature type="region of interest" description="Disordered" evidence="1">
    <location>
        <begin position="113"/>
        <end position="142"/>
    </location>
</feature>
<keyword evidence="3" id="KW-1185">Reference proteome</keyword>
<name>A0A084B1B6_STACB</name>
<feature type="compositionally biased region" description="Polar residues" evidence="1">
    <location>
        <begin position="131"/>
        <end position="142"/>
    </location>
</feature>
<reference evidence="2 3" key="1">
    <citation type="journal article" date="2014" name="BMC Genomics">
        <title>Comparative genome sequencing reveals chemotype-specific gene clusters in the toxigenic black mold Stachybotrys.</title>
        <authorList>
            <person name="Semeiks J."/>
            <person name="Borek D."/>
            <person name="Otwinowski Z."/>
            <person name="Grishin N.V."/>
        </authorList>
    </citation>
    <scope>NUCLEOTIDE SEQUENCE [LARGE SCALE GENOMIC DNA]</scope>
    <source>
        <strain evidence="3">CBS 109288 / IBT 7711</strain>
    </source>
</reference>
<proteinExistence type="predicted"/>
<accession>A0A084B1B6</accession>
<dbReference type="EMBL" id="KL648315">
    <property type="protein sequence ID" value="KEY71345.1"/>
    <property type="molecule type" value="Genomic_DNA"/>
</dbReference>
<sequence>MDLVYQRSKHPLALLSRPLQTESDLHLLAQILSGDLVHSNPEPQLSDVTPVHEARRALWLLLEITQGCWWARAWTFQENYRGGGRMHLLIPHDPSLEQQKVQHLYLSVPAAEPADSRWCKSGKTSKEDFPASSQLGELASSS</sequence>
<organism evidence="2 3">
    <name type="scientific">Stachybotrys chartarum (strain CBS 109288 / IBT 7711)</name>
    <name type="common">Toxic black mold</name>
    <name type="synonym">Stilbospora chartarum</name>
    <dbReference type="NCBI Taxonomy" id="1280523"/>
    <lineage>
        <taxon>Eukaryota</taxon>
        <taxon>Fungi</taxon>
        <taxon>Dikarya</taxon>
        <taxon>Ascomycota</taxon>
        <taxon>Pezizomycotina</taxon>
        <taxon>Sordariomycetes</taxon>
        <taxon>Hypocreomycetidae</taxon>
        <taxon>Hypocreales</taxon>
        <taxon>Stachybotryaceae</taxon>
        <taxon>Stachybotrys</taxon>
    </lineage>
</organism>
<dbReference type="OrthoDB" id="270167at2759"/>
<gene>
    <name evidence="2" type="ORF">S7711_11620</name>
</gene>
<evidence type="ECO:0000313" key="3">
    <source>
        <dbReference type="Proteomes" id="UP000028045"/>
    </source>
</evidence>
<dbReference type="HOGENOM" id="CLU_1817063_0_0_1"/>
<dbReference type="AlphaFoldDB" id="A0A084B1B6"/>
<evidence type="ECO:0000313" key="2">
    <source>
        <dbReference type="EMBL" id="KEY71345.1"/>
    </source>
</evidence>
<dbReference type="Proteomes" id="UP000028045">
    <property type="component" value="Unassembled WGS sequence"/>
</dbReference>
<protein>
    <recommendedName>
        <fullName evidence="4">Heterokaryon incompatibility domain-containing protein</fullName>
    </recommendedName>
</protein>
<feature type="compositionally biased region" description="Basic and acidic residues" evidence="1">
    <location>
        <begin position="114"/>
        <end position="129"/>
    </location>
</feature>